<feature type="region of interest" description="Disordered" evidence="6">
    <location>
        <begin position="149"/>
        <end position="186"/>
    </location>
</feature>
<evidence type="ECO:0000256" key="6">
    <source>
        <dbReference type="SAM" id="MobiDB-lite"/>
    </source>
</evidence>
<evidence type="ECO:0000313" key="8">
    <source>
        <dbReference type="EMBL" id="KAK7495845.1"/>
    </source>
</evidence>
<feature type="transmembrane region" description="Helical" evidence="7">
    <location>
        <begin position="6"/>
        <end position="30"/>
    </location>
</feature>
<evidence type="ECO:0000256" key="3">
    <source>
        <dbReference type="ARBA" id="ARBA00022692"/>
    </source>
</evidence>
<feature type="transmembrane region" description="Helical" evidence="7">
    <location>
        <begin position="248"/>
        <end position="267"/>
    </location>
</feature>
<dbReference type="GO" id="GO:0016020">
    <property type="term" value="C:membrane"/>
    <property type="evidence" value="ECO:0007669"/>
    <property type="project" value="UniProtKB-SubCell"/>
</dbReference>
<keyword evidence="5 7" id="KW-0472">Membrane</keyword>
<evidence type="ECO:0000256" key="2">
    <source>
        <dbReference type="ARBA" id="ARBA00022448"/>
    </source>
</evidence>
<evidence type="ECO:0000256" key="7">
    <source>
        <dbReference type="SAM" id="Phobius"/>
    </source>
</evidence>
<comment type="caution">
    <text evidence="8">The sequence shown here is derived from an EMBL/GenBank/DDBJ whole genome shotgun (WGS) entry which is preliminary data.</text>
</comment>
<dbReference type="InterPro" id="IPR036259">
    <property type="entry name" value="MFS_trans_sf"/>
</dbReference>
<accession>A0ABD0L919</accession>
<evidence type="ECO:0000313" key="9">
    <source>
        <dbReference type="Proteomes" id="UP001519460"/>
    </source>
</evidence>
<keyword evidence="2" id="KW-0813">Transport</keyword>
<comment type="subcellular location">
    <subcellularLocation>
        <location evidence="1">Membrane</location>
        <topology evidence="1">Multi-pass membrane protein</topology>
    </subcellularLocation>
</comment>
<evidence type="ECO:0000256" key="4">
    <source>
        <dbReference type="ARBA" id="ARBA00022989"/>
    </source>
</evidence>
<organism evidence="8 9">
    <name type="scientific">Batillaria attramentaria</name>
    <dbReference type="NCBI Taxonomy" id="370345"/>
    <lineage>
        <taxon>Eukaryota</taxon>
        <taxon>Metazoa</taxon>
        <taxon>Spiralia</taxon>
        <taxon>Lophotrochozoa</taxon>
        <taxon>Mollusca</taxon>
        <taxon>Gastropoda</taxon>
        <taxon>Caenogastropoda</taxon>
        <taxon>Sorbeoconcha</taxon>
        <taxon>Cerithioidea</taxon>
        <taxon>Batillariidae</taxon>
        <taxon>Batillaria</taxon>
    </lineage>
</organism>
<keyword evidence="9" id="KW-1185">Reference proteome</keyword>
<dbReference type="SUPFAM" id="SSF103473">
    <property type="entry name" value="MFS general substrate transporter"/>
    <property type="match status" value="1"/>
</dbReference>
<dbReference type="Proteomes" id="UP001519460">
    <property type="component" value="Unassembled WGS sequence"/>
</dbReference>
<feature type="transmembrane region" description="Helical" evidence="7">
    <location>
        <begin position="302"/>
        <end position="324"/>
    </location>
</feature>
<dbReference type="PANTHER" id="PTHR19432:SF35">
    <property type="entry name" value="SOLUTE CARRIER FAMILY 45 MEMBER 3 ISOFORM X1"/>
    <property type="match status" value="1"/>
</dbReference>
<protein>
    <submittedName>
        <fullName evidence="8">Uncharacterized protein</fullName>
    </submittedName>
</protein>
<feature type="transmembrane region" description="Helical" evidence="7">
    <location>
        <begin position="344"/>
        <end position="369"/>
    </location>
</feature>
<feature type="compositionally biased region" description="Basic and acidic residues" evidence="6">
    <location>
        <begin position="50"/>
        <end position="60"/>
    </location>
</feature>
<keyword evidence="3 7" id="KW-0812">Transmembrane</keyword>
<reference evidence="8 9" key="1">
    <citation type="journal article" date="2023" name="Sci. Data">
        <title>Genome assembly of the Korean intertidal mud-creeper Batillaria attramentaria.</title>
        <authorList>
            <person name="Patra A.K."/>
            <person name="Ho P.T."/>
            <person name="Jun S."/>
            <person name="Lee S.J."/>
            <person name="Kim Y."/>
            <person name="Won Y.J."/>
        </authorList>
    </citation>
    <scope>NUCLEOTIDE SEQUENCE [LARGE SCALE GENOMIC DNA]</scope>
    <source>
        <strain evidence="8">Wonlab-2016</strain>
    </source>
</reference>
<feature type="compositionally biased region" description="Polar residues" evidence="6">
    <location>
        <begin position="149"/>
        <end position="162"/>
    </location>
</feature>
<feature type="transmembrane region" description="Helical" evidence="7">
    <location>
        <begin position="196"/>
        <end position="216"/>
    </location>
</feature>
<evidence type="ECO:0000256" key="1">
    <source>
        <dbReference type="ARBA" id="ARBA00004141"/>
    </source>
</evidence>
<feature type="region of interest" description="Disordered" evidence="6">
    <location>
        <begin position="42"/>
        <end position="69"/>
    </location>
</feature>
<gene>
    <name evidence="8" type="ORF">BaRGS_00012835</name>
</gene>
<dbReference type="EMBL" id="JACVVK020000071">
    <property type="protein sequence ID" value="KAK7495845.1"/>
    <property type="molecule type" value="Genomic_DNA"/>
</dbReference>
<evidence type="ECO:0000256" key="5">
    <source>
        <dbReference type="ARBA" id="ARBA00023136"/>
    </source>
</evidence>
<name>A0ABD0L919_9CAEN</name>
<sequence length="400" mass="43251">MGLTIQVIIQALIVLSLVLAGSALTIVVGFHQLQSQTSILREGNSDEGEVQPKDADHSETSDPDESETPLLLSHDSLELPAEERYHQGVHKMYRFGQNQTLGSVDCETSSVTTVDCSSFSSTPGSPAEECRMPLFRNCASFDRRADTVQLSRAPSGNGTGSEQKTDRVKDSCTSVPRGSHDSRVSGAGQKNFKRKVFFICASLYFSAGLLNMYTMMSTDYVGKTIYGGDPDAERGSDSLRDYQTGVRFGSLGFVVYYVSYLLASVCHKRVHELLGYKQEYTLVELSTSACMATLALTTRIEVYFVLCVLAGFQRASYFVVPYAATNDLLQAQAQKSRQDGAAKLGLYMSVVAGTVPLAYSTIFPCVGPLTDAIGVASTPMWLGAACGCVSTVFFLTVGDL</sequence>
<dbReference type="AlphaFoldDB" id="A0ABD0L919"/>
<keyword evidence="4 7" id="KW-1133">Transmembrane helix</keyword>
<proteinExistence type="predicted"/>
<dbReference type="PANTHER" id="PTHR19432">
    <property type="entry name" value="SUGAR TRANSPORTER"/>
    <property type="match status" value="1"/>
</dbReference>
<feature type="transmembrane region" description="Helical" evidence="7">
    <location>
        <begin position="381"/>
        <end position="398"/>
    </location>
</feature>